<dbReference type="RefSeq" id="WP_153124596.1">
    <property type="nucleotide sequence ID" value="NZ_VZCB01000079.1"/>
</dbReference>
<comment type="caution">
    <text evidence="2">The sequence shown here is derived from an EMBL/GenBank/DDBJ whole genome shotgun (WGS) entry which is preliminary data.</text>
</comment>
<feature type="domain" description="Outer membrane protein beta-barrel" evidence="1">
    <location>
        <begin position="20"/>
        <end position="213"/>
    </location>
</feature>
<sequence length="248" mass="28665">MKRLIMTILAVMTISIVIMAQERTVENRPYTDLRPFHFGVMVGTHFQDLEFTNTGLTSYRDADGNEKESNVTVDQDRWDAGFTVGVLGEFRLNSHFQFRIAPAMYFGTRHLTFHNLMEKDGIGNPIEEKQEMKTAYISSAFNLIFGAQRFNNHRPYIMAGLNPMINLSGNNDDYIKLKKSEMFLEIGAGCDFYLPFFKLRPELKFMYGLIDSYDKNYINKVKDKSMLPYTKAAKSAHSKMIALTFYFE</sequence>
<gene>
    <name evidence="2" type="ORF">F7D73_10785</name>
</gene>
<evidence type="ECO:0000313" key="2">
    <source>
        <dbReference type="EMBL" id="MQN81423.1"/>
    </source>
</evidence>
<organism evidence="2 3">
    <name type="scientific">Segatella copri</name>
    <dbReference type="NCBI Taxonomy" id="165179"/>
    <lineage>
        <taxon>Bacteria</taxon>
        <taxon>Pseudomonadati</taxon>
        <taxon>Bacteroidota</taxon>
        <taxon>Bacteroidia</taxon>
        <taxon>Bacteroidales</taxon>
        <taxon>Prevotellaceae</taxon>
        <taxon>Segatella</taxon>
    </lineage>
</organism>
<dbReference type="Pfam" id="PF13568">
    <property type="entry name" value="OMP_b-brl_2"/>
    <property type="match status" value="1"/>
</dbReference>
<accession>A0A6G1U1J9</accession>
<dbReference type="EMBL" id="VZCB01000079">
    <property type="protein sequence ID" value="MQN81423.1"/>
    <property type="molecule type" value="Genomic_DNA"/>
</dbReference>
<dbReference type="AlphaFoldDB" id="A0A6G1U1J9"/>
<protein>
    <submittedName>
        <fullName evidence="2">PorT family protein</fullName>
    </submittedName>
</protein>
<evidence type="ECO:0000313" key="3">
    <source>
        <dbReference type="Proteomes" id="UP000480425"/>
    </source>
</evidence>
<proteinExistence type="predicted"/>
<dbReference type="OrthoDB" id="1467485at2"/>
<evidence type="ECO:0000259" key="1">
    <source>
        <dbReference type="Pfam" id="PF13568"/>
    </source>
</evidence>
<reference evidence="2 3" key="1">
    <citation type="submission" date="2019-09" db="EMBL/GenBank/DDBJ databases">
        <title>Distinct polysaccharide growth profiles of human intestinal Prevotella copri isolates.</title>
        <authorList>
            <person name="Fehlner-Peach H."/>
            <person name="Magnabosco C."/>
            <person name="Raghavan V."/>
            <person name="Scher J.U."/>
            <person name="Tett A."/>
            <person name="Cox L.M."/>
            <person name="Gottsegen C."/>
            <person name="Watters A."/>
            <person name="Wiltshire- Gordon J.D."/>
            <person name="Segata N."/>
            <person name="Bonneau R."/>
            <person name="Littman D.R."/>
        </authorList>
    </citation>
    <scope>NUCLEOTIDE SEQUENCE [LARGE SCALE GENOMIC DNA]</scope>
    <source>
        <strain evidence="3">iA622</strain>
    </source>
</reference>
<dbReference type="Proteomes" id="UP000480425">
    <property type="component" value="Unassembled WGS sequence"/>
</dbReference>
<dbReference type="InterPro" id="IPR025665">
    <property type="entry name" value="Beta-barrel_OMP_2"/>
</dbReference>
<name>A0A6G1U1J9_9BACT</name>